<dbReference type="EMBL" id="BMGC01000037">
    <property type="protein sequence ID" value="GGB44033.1"/>
    <property type="molecule type" value="Genomic_DNA"/>
</dbReference>
<comment type="caution">
    <text evidence="4">The sequence shown here is derived from an EMBL/GenBank/DDBJ whole genome shotgun (WGS) entry which is preliminary data.</text>
</comment>
<dbReference type="AlphaFoldDB" id="A0A916WZ96"/>
<dbReference type="PANTHER" id="PTHR43268">
    <property type="entry name" value="THIOSULFATE SULFURTRANSFERASE/RHODANESE-LIKE DOMAIN-CONTAINING PROTEIN 2"/>
    <property type="match status" value="1"/>
</dbReference>
<comment type="function">
    <text evidence="1">Catalyzes oxygen-dependent 5-hydroxyuridine (ho5U) modification at position 34 in tRNAs.</text>
</comment>
<keyword evidence="5" id="KW-1185">Reference proteome</keyword>
<name>A0A916WZ96_9ACTN</name>
<dbReference type="InterPro" id="IPR001763">
    <property type="entry name" value="Rhodanese-like_dom"/>
</dbReference>
<feature type="region of interest" description="Disordered" evidence="2">
    <location>
        <begin position="307"/>
        <end position="329"/>
    </location>
</feature>
<feature type="domain" description="Rhodanese" evidence="3">
    <location>
        <begin position="129"/>
        <end position="224"/>
    </location>
</feature>
<evidence type="ECO:0000259" key="3">
    <source>
        <dbReference type="PROSITE" id="PS50206"/>
    </source>
</evidence>
<reference evidence="4" key="1">
    <citation type="journal article" date="2014" name="Int. J. Syst. Evol. Microbiol.">
        <title>Complete genome sequence of Corynebacterium casei LMG S-19264T (=DSM 44701T), isolated from a smear-ripened cheese.</title>
        <authorList>
            <consortium name="US DOE Joint Genome Institute (JGI-PGF)"/>
            <person name="Walter F."/>
            <person name="Albersmeier A."/>
            <person name="Kalinowski J."/>
            <person name="Ruckert C."/>
        </authorList>
    </citation>
    <scope>NUCLEOTIDE SEQUENCE</scope>
    <source>
        <strain evidence="4">CGMCC 1.12827</strain>
    </source>
</reference>
<keyword evidence="1" id="KW-0560">Oxidoreductase</keyword>
<keyword evidence="1" id="KW-0819">tRNA processing</keyword>
<feature type="compositionally biased region" description="Basic and acidic residues" evidence="2">
    <location>
        <begin position="319"/>
        <end position="329"/>
    </location>
</feature>
<dbReference type="HAMAP" id="MF_00469">
    <property type="entry name" value="TrhO"/>
    <property type="match status" value="1"/>
</dbReference>
<proteinExistence type="inferred from homology"/>
<dbReference type="Pfam" id="PF00581">
    <property type="entry name" value="Rhodanese"/>
    <property type="match status" value="1"/>
</dbReference>
<dbReference type="InterPro" id="IPR020936">
    <property type="entry name" value="TrhO"/>
</dbReference>
<organism evidence="4 5">
    <name type="scientific">Gordonia jinhuaensis</name>
    <dbReference type="NCBI Taxonomy" id="1517702"/>
    <lineage>
        <taxon>Bacteria</taxon>
        <taxon>Bacillati</taxon>
        <taxon>Actinomycetota</taxon>
        <taxon>Actinomycetes</taxon>
        <taxon>Mycobacteriales</taxon>
        <taxon>Gordoniaceae</taxon>
        <taxon>Gordonia</taxon>
    </lineage>
</organism>
<dbReference type="InterPro" id="IPR036873">
    <property type="entry name" value="Rhodanese-like_dom_sf"/>
</dbReference>
<gene>
    <name evidence="1" type="primary">trhO</name>
    <name evidence="4" type="ORF">GCM10011489_34480</name>
</gene>
<dbReference type="Pfam" id="PF12368">
    <property type="entry name" value="Rhodanese_C"/>
    <property type="match status" value="1"/>
</dbReference>
<evidence type="ECO:0000313" key="4">
    <source>
        <dbReference type="EMBL" id="GGB44033.1"/>
    </source>
</evidence>
<dbReference type="InterPro" id="IPR040503">
    <property type="entry name" value="TRHO_N"/>
</dbReference>
<dbReference type="NCBIfam" id="NF001134">
    <property type="entry name" value="PRK00142.1-2"/>
    <property type="match status" value="1"/>
</dbReference>
<evidence type="ECO:0000256" key="1">
    <source>
        <dbReference type="HAMAP-Rule" id="MF_00469"/>
    </source>
</evidence>
<sequence length="329" mass="36525">MGISKVVLFYVFRPLPDPEAIRVWQLALCESLDLRGRIIVSPHGINVTVGGELSQLRRYVRATKGYAGFADADIKWSAGSAEDFPRLSVRVRPEIVTFGVPGEVAVDENGVVDGGIRLSPHELHALIDSRADVVMFDGRNEIEGRIGHFDNAVITPARSTRDFVTLLDRGDYDHLKDKPVVTYCTGGVRCEVLTALMRRRGFEEVYQLDGGIVRYGETFGDDGHWRGSMFVFDKRMSLTFSDNPETVGECSRCGAPTDAVADIVDDRGRQLDVVCPKCQGSLEHRKGPEYRKGPECHGALEFQPVPEYQPAREIQQAPCDRETSGGRVR</sequence>
<protein>
    <recommendedName>
        <fullName evidence="1">tRNA uridine(34) hydroxylase</fullName>
        <ecNumber evidence="1">1.14.-.-</ecNumber>
    </recommendedName>
    <alternativeName>
        <fullName evidence="1">tRNA hydroxylation protein O</fullName>
    </alternativeName>
</protein>
<evidence type="ECO:0000313" key="5">
    <source>
        <dbReference type="Proteomes" id="UP000621454"/>
    </source>
</evidence>
<dbReference type="PANTHER" id="PTHR43268:SF6">
    <property type="entry name" value="THIOSULFATE SULFURTRANSFERASE_RHODANESE-LIKE DOMAIN-CONTAINING PROTEIN 2"/>
    <property type="match status" value="1"/>
</dbReference>
<dbReference type="SUPFAM" id="SSF52821">
    <property type="entry name" value="Rhodanese/Cell cycle control phosphatase"/>
    <property type="match status" value="1"/>
</dbReference>
<comment type="catalytic activity">
    <reaction evidence="1">
        <text>uridine(34) in tRNA + AH2 + O2 = 5-hydroxyuridine(34) in tRNA + A + H2O</text>
        <dbReference type="Rhea" id="RHEA:64224"/>
        <dbReference type="Rhea" id="RHEA-COMP:11727"/>
        <dbReference type="Rhea" id="RHEA-COMP:13381"/>
        <dbReference type="ChEBI" id="CHEBI:13193"/>
        <dbReference type="ChEBI" id="CHEBI:15377"/>
        <dbReference type="ChEBI" id="CHEBI:15379"/>
        <dbReference type="ChEBI" id="CHEBI:17499"/>
        <dbReference type="ChEBI" id="CHEBI:65315"/>
        <dbReference type="ChEBI" id="CHEBI:136877"/>
    </reaction>
</comment>
<evidence type="ECO:0000256" key="2">
    <source>
        <dbReference type="SAM" id="MobiDB-lite"/>
    </source>
</evidence>
<dbReference type="Gene3D" id="3.30.70.100">
    <property type="match status" value="1"/>
</dbReference>
<dbReference type="Pfam" id="PF17773">
    <property type="entry name" value="UPF0176_N"/>
    <property type="match status" value="1"/>
</dbReference>
<dbReference type="PROSITE" id="PS50206">
    <property type="entry name" value="RHODANESE_3"/>
    <property type="match status" value="1"/>
</dbReference>
<accession>A0A916WZ96</accession>
<dbReference type="InterPro" id="IPR022111">
    <property type="entry name" value="Rhodanese_C"/>
</dbReference>
<reference evidence="4" key="2">
    <citation type="submission" date="2020-09" db="EMBL/GenBank/DDBJ databases">
        <authorList>
            <person name="Sun Q."/>
            <person name="Zhou Y."/>
        </authorList>
    </citation>
    <scope>NUCLEOTIDE SEQUENCE</scope>
    <source>
        <strain evidence="4">CGMCC 1.12827</strain>
    </source>
</reference>
<comment type="similarity">
    <text evidence="1">Belongs to the TrhO family.</text>
</comment>
<dbReference type="EC" id="1.14.-.-" evidence="1"/>
<dbReference type="Proteomes" id="UP000621454">
    <property type="component" value="Unassembled WGS sequence"/>
</dbReference>
<dbReference type="GO" id="GO:0016705">
    <property type="term" value="F:oxidoreductase activity, acting on paired donors, with incorporation or reduction of molecular oxygen"/>
    <property type="evidence" value="ECO:0007669"/>
    <property type="project" value="UniProtKB-UniRule"/>
</dbReference>
<dbReference type="GO" id="GO:0006400">
    <property type="term" value="P:tRNA modification"/>
    <property type="evidence" value="ECO:0007669"/>
    <property type="project" value="UniProtKB-UniRule"/>
</dbReference>
<dbReference type="SMART" id="SM00450">
    <property type="entry name" value="RHOD"/>
    <property type="match status" value="1"/>
</dbReference>
<dbReference type="Gene3D" id="3.40.250.10">
    <property type="entry name" value="Rhodanese-like domain"/>
    <property type="match status" value="1"/>
</dbReference>